<dbReference type="Gene3D" id="3.40.50.300">
    <property type="entry name" value="P-loop containing nucleotide triphosphate hydrolases"/>
    <property type="match status" value="1"/>
</dbReference>
<feature type="domain" description="AAA+ ATPase" evidence="1">
    <location>
        <begin position="307"/>
        <end position="497"/>
    </location>
</feature>
<dbReference type="SMART" id="SM00382">
    <property type="entry name" value="AAA"/>
    <property type="match status" value="1"/>
</dbReference>
<organism evidence="2 3">
    <name type="scientific">Hydrococcus rivularis NIES-593</name>
    <dbReference type="NCBI Taxonomy" id="1921803"/>
    <lineage>
        <taxon>Bacteria</taxon>
        <taxon>Bacillati</taxon>
        <taxon>Cyanobacteriota</taxon>
        <taxon>Cyanophyceae</taxon>
        <taxon>Pleurocapsales</taxon>
        <taxon>Hydrococcaceae</taxon>
        <taxon>Hydrococcus</taxon>
    </lineage>
</organism>
<dbReference type="InterPro" id="IPR027417">
    <property type="entry name" value="P-loop_NTPase"/>
</dbReference>
<name>A0A1U7HSE2_9CYAN</name>
<evidence type="ECO:0000313" key="3">
    <source>
        <dbReference type="Proteomes" id="UP000186868"/>
    </source>
</evidence>
<dbReference type="AlphaFoldDB" id="A0A1U7HSE2"/>
<dbReference type="OrthoDB" id="580795at2"/>
<dbReference type="EMBL" id="MRCB01000001">
    <property type="protein sequence ID" value="OKH26513.1"/>
    <property type="molecule type" value="Genomic_DNA"/>
</dbReference>
<dbReference type="RefSeq" id="WP_073597665.1">
    <property type="nucleotide sequence ID" value="NZ_MRCB01000001.1"/>
</dbReference>
<accession>A0A1U7HSE2</accession>
<dbReference type="STRING" id="1921803.NIES593_00125"/>
<dbReference type="InterPro" id="IPR003593">
    <property type="entry name" value="AAA+_ATPase"/>
</dbReference>
<proteinExistence type="predicted"/>
<dbReference type="InterPro" id="IPR049052">
    <property type="entry name" value="nSTAND1"/>
</dbReference>
<protein>
    <recommendedName>
        <fullName evidence="1">AAA+ ATPase domain-containing protein</fullName>
    </recommendedName>
</protein>
<evidence type="ECO:0000313" key="2">
    <source>
        <dbReference type="EMBL" id="OKH26513.1"/>
    </source>
</evidence>
<evidence type="ECO:0000259" key="1">
    <source>
        <dbReference type="SMART" id="SM00382"/>
    </source>
</evidence>
<gene>
    <name evidence="2" type="ORF">NIES593_00125</name>
</gene>
<reference evidence="2 3" key="1">
    <citation type="submission" date="2016-11" db="EMBL/GenBank/DDBJ databases">
        <title>Draft Genome Sequences of Nine Cyanobacterial Strains from Diverse Habitats.</title>
        <authorList>
            <person name="Zhu T."/>
            <person name="Hou S."/>
            <person name="Lu X."/>
            <person name="Hess W.R."/>
        </authorList>
    </citation>
    <scope>NUCLEOTIDE SEQUENCE [LARGE SCALE GENOMIC DNA]</scope>
    <source>
        <strain evidence="2 3">NIES-593</strain>
    </source>
</reference>
<sequence length="791" mass="89509">MTKVASPVSTGGGGSDYEKRVGAYYLAALLLGSVPRGLEAGITREVRFQRLFEGEPLDDLVIIADLTVGEVKLALQVKRDLTFGEKDETFDEVILACWETFKSPKFNIGIDRFGIVIALYSKNIDENYQSVLSWARNSANAGDFLKRIAQQGLSNKEQRKFVELIRKKLDSYQGSNVSDDELWQFLRSMVILYFDFQREGSRDYTYTVEIISQLLSPDKKADSPQLFAQLVEYAAETNRTAGSFNTETLRQRLQLHFALVPSPDCRADLQKLQQEAEFVLQDIRTDIGGLTLSRTNLVAAAREMMRETRLLELVGSPGAGKSAVLKALVEIQQGEGPVILFAGDRMSGTGWSSYANDLQLTQPLAKLLLAASSSPQPAIFIDGIDKIFDSGRRKVVNDLLRSLANFPLSEDGSRHWTVVVSVREENLQEVHTWIDLRVLGKPKTLAIPELTTEELQSIIEHSPRLKPLLLLTQLEAVIKNPFMLSLLEDQRMLPDSEPLPPIATEIEVSEVWWERVVGEVDKDRVLGIAKRQALLKLGRQVVNLPGNRLLVDEISPDALISLESDQIISRVPRRDVYRFRHDLLEDWVICRVLDQNREELVSYLQKIGQPIGLFRAVQLLGASLLEKNETDTWVQLVRDVEQANDLSPRWRQALLTAPLISPRAPDLLDQAEPLLVSDDAQRLTQLLVALRTVEVNPDFSLLPFLKEPNKPLNELLPILMLNPVPVWRVWLPLMRWLVPRLNNLPSSIRPEAAKLMEIWQTKTPVGSVYRREIGELAVAWMKEVERNYRRD</sequence>
<dbReference type="SUPFAM" id="SSF52540">
    <property type="entry name" value="P-loop containing nucleoside triphosphate hydrolases"/>
    <property type="match status" value="1"/>
</dbReference>
<dbReference type="Pfam" id="PF20703">
    <property type="entry name" value="nSTAND1"/>
    <property type="match status" value="1"/>
</dbReference>
<dbReference type="Proteomes" id="UP000186868">
    <property type="component" value="Unassembled WGS sequence"/>
</dbReference>
<comment type="caution">
    <text evidence="2">The sequence shown here is derived from an EMBL/GenBank/DDBJ whole genome shotgun (WGS) entry which is preliminary data.</text>
</comment>
<keyword evidence="3" id="KW-1185">Reference proteome</keyword>